<dbReference type="GO" id="GO:0003864">
    <property type="term" value="F:3-methyl-2-oxobutanoate hydroxymethyltransferase activity"/>
    <property type="evidence" value="ECO:0007669"/>
    <property type="project" value="UniProtKB-UniRule"/>
</dbReference>
<dbReference type="InterPro" id="IPR040442">
    <property type="entry name" value="Pyrv_kinase-like_dom_sf"/>
</dbReference>
<dbReference type="PANTHER" id="PTHR20881">
    <property type="entry name" value="3-METHYL-2-OXOBUTANOATE HYDROXYMETHYLTRANSFERASE"/>
    <property type="match status" value="1"/>
</dbReference>
<evidence type="ECO:0000256" key="6">
    <source>
        <dbReference type="ARBA" id="ARBA00056497"/>
    </source>
</evidence>
<evidence type="ECO:0000313" key="12">
    <source>
        <dbReference type="Proteomes" id="UP000077339"/>
    </source>
</evidence>
<keyword evidence="12" id="KW-1185">Reference proteome</keyword>
<dbReference type="GO" id="GO:0008168">
    <property type="term" value="F:methyltransferase activity"/>
    <property type="evidence" value="ECO:0007669"/>
    <property type="project" value="UniProtKB-KW"/>
</dbReference>
<comment type="similarity">
    <text evidence="2 7">Belongs to the PanB family.</text>
</comment>
<dbReference type="GO" id="GO:0032259">
    <property type="term" value="P:methylation"/>
    <property type="evidence" value="ECO:0007669"/>
    <property type="project" value="UniProtKB-KW"/>
</dbReference>
<organism evidence="11 12">
    <name type="scientific">Kosmotoga arenicorallina S304</name>
    <dbReference type="NCBI Taxonomy" id="1453497"/>
    <lineage>
        <taxon>Bacteria</taxon>
        <taxon>Thermotogati</taxon>
        <taxon>Thermotogota</taxon>
        <taxon>Thermotogae</taxon>
        <taxon>Kosmotogales</taxon>
        <taxon>Kosmotogaceae</taxon>
        <taxon>Kosmotoga</taxon>
    </lineage>
</organism>
<evidence type="ECO:0000256" key="9">
    <source>
        <dbReference type="PIRSR" id="PIRSR000388-2"/>
    </source>
</evidence>
<proteinExistence type="inferred from homology"/>
<comment type="pathway">
    <text evidence="1 7">Cofactor biosynthesis; (R)-pantothenate biosynthesis; (R)-pantoate from 3-methyl-2-oxobutanoate: step 1/2.</text>
</comment>
<evidence type="ECO:0000256" key="4">
    <source>
        <dbReference type="ARBA" id="ARBA00022655"/>
    </source>
</evidence>
<evidence type="ECO:0000313" key="11">
    <source>
        <dbReference type="EMBL" id="OAA31069.1"/>
    </source>
</evidence>
<dbReference type="RefSeq" id="WP_068346881.1">
    <property type="nucleotide sequence ID" value="NZ_JFHK01000005.1"/>
</dbReference>
<reference evidence="11 12" key="1">
    <citation type="submission" date="2014-02" db="EMBL/GenBank/DDBJ databases">
        <title>Kosmotoga genome sequencing.</title>
        <authorList>
            <person name="Pollo S.M."/>
            <person name="Charchuk R."/>
            <person name="Nesbo C.L."/>
        </authorList>
    </citation>
    <scope>NUCLEOTIDE SEQUENCE [LARGE SCALE GENOMIC DNA]</scope>
    <source>
        <strain evidence="11 12">S304</strain>
    </source>
</reference>
<feature type="binding site" evidence="7 10">
    <location>
        <position position="80"/>
    </location>
    <ligand>
        <name>Mg(2+)</name>
        <dbReference type="ChEBI" id="CHEBI:18420"/>
    </ligand>
</feature>
<evidence type="ECO:0000256" key="5">
    <source>
        <dbReference type="ARBA" id="ARBA00022679"/>
    </source>
</evidence>
<dbReference type="EC" id="2.1.2.11" evidence="7"/>
<dbReference type="InterPro" id="IPR015813">
    <property type="entry name" value="Pyrv/PenolPyrv_kinase-like_dom"/>
</dbReference>
<feature type="binding site" evidence="7 10">
    <location>
        <position position="111"/>
    </location>
    <ligand>
        <name>Mg(2+)</name>
        <dbReference type="ChEBI" id="CHEBI:18420"/>
    </ligand>
</feature>
<dbReference type="NCBIfam" id="TIGR00222">
    <property type="entry name" value="panB"/>
    <property type="match status" value="1"/>
</dbReference>
<dbReference type="EMBL" id="JFHK01000005">
    <property type="protein sequence ID" value="OAA31069.1"/>
    <property type="molecule type" value="Genomic_DNA"/>
</dbReference>
<comment type="subcellular location">
    <subcellularLocation>
        <location evidence="7">Cytoplasm</location>
    </subcellularLocation>
</comment>
<dbReference type="HAMAP" id="MF_00156">
    <property type="entry name" value="PanB"/>
    <property type="match status" value="1"/>
</dbReference>
<dbReference type="Gene3D" id="3.20.20.60">
    <property type="entry name" value="Phosphoenolpyruvate-binding domains"/>
    <property type="match status" value="1"/>
</dbReference>
<evidence type="ECO:0000256" key="7">
    <source>
        <dbReference type="HAMAP-Rule" id="MF_00156"/>
    </source>
</evidence>
<dbReference type="InterPro" id="IPR003700">
    <property type="entry name" value="Pantoate_hydroxy_MeTrfase"/>
</dbReference>
<name>A0A176K235_9BACT</name>
<keyword evidence="7 10" id="KW-0479">Metal-binding</keyword>
<keyword evidence="4 7" id="KW-0566">Pantothenate biosynthesis</keyword>
<dbReference type="AlphaFoldDB" id="A0A176K235"/>
<evidence type="ECO:0000256" key="1">
    <source>
        <dbReference type="ARBA" id="ARBA00005033"/>
    </source>
</evidence>
<feature type="binding site" evidence="7 10">
    <location>
        <position position="41"/>
    </location>
    <ligand>
        <name>Mg(2+)</name>
        <dbReference type="ChEBI" id="CHEBI:18420"/>
    </ligand>
</feature>
<dbReference type="PANTHER" id="PTHR20881:SF0">
    <property type="entry name" value="3-METHYL-2-OXOBUTANOATE HYDROXYMETHYLTRANSFERASE"/>
    <property type="match status" value="1"/>
</dbReference>
<feature type="binding site" evidence="7 9">
    <location>
        <begin position="41"/>
        <end position="42"/>
    </location>
    <ligand>
        <name>3-methyl-2-oxobutanoate</name>
        <dbReference type="ChEBI" id="CHEBI:11851"/>
    </ligand>
</feature>
<dbReference type="PIRSF" id="PIRSF000388">
    <property type="entry name" value="Pantoate_hydroxy_MeTrfase"/>
    <property type="match status" value="1"/>
</dbReference>
<dbReference type="OrthoDB" id="9781789at2"/>
<dbReference type="UniPathway" id="UPA00028">
    <property type="reaction ID" value="UER00003"/>
</dbReference>
<feature type="binding site" evidence="7 9">
    <location>
        <position position="80"/>
    </location>
    <ligand>
        <name>3-methyl-2-oxobutanoate</name>
        <dbReference type="ChEBI" id="CHEBI:11851"/>
    </ligand>
</feature>
<evidence type="ECO:0000256" key="8">
    <source>
        <dbReference type="PIRSR" id="PIRSR000388-1"/>
    </source>
</evidence>
<dbReference type="Proteomes" id="UP000077339">
    <property type="component" value="Unassembled WGS sequence"/>
</dbReference>
<dbReference type="PATRIC" id="fig|1453497.3.peg.1749"/>
<dbReference type="NCBIfam" id="NF001452">
    <property type="entry name" value="PRK00311.1"/>
    <property type="match status" value="1"/>
</dbReference>
<feature type="active site" description="Proton acceptor" evidence="7 8">
    <location>
        <position position="178"/>
    </location>
</feature>
<comment type="catalytic activity">
    <reaction evidence="7">
        <text>(6R)-5,10-methylene-5,6,7,8-tetrahydrofolate + 3-methyl-2-oxobutanoate + H2O = 2-dehydropantoate + (6S)-5,6,7,8-tetrahydrofolate</text>
        <dbReference type="Rhea" id="RHEA:11824"/>
        <dbReference type="ChEBI" id="CHEBI:11561"/>
        <dbReference type="ChEBI" id="CHEBI:11851"/>
        <dbReference type="ChEBI" id="CHEBI:15377"/>
        <dbReference type="ChEBI" id="CHEBI:15636"/>
        <dbReference type="ChEBI" id="CHEBI:57453"/>
        <dbReference type="EC" id="2.1.2.11"/>
    </reaction>
</comment>
<accession>A0A176K235</accession>
<evidence type="ECO:0000256" key="3">
    <source>
        <dbReference type="ARBA" id="ARBA00011424"/>
    </source>
</evidence>
<feature type="binding site" evidence="7 9">
    <location>
        <position position="109"/>
    </location>
    <ligand>
        <name>3-methyl-2-oxobutanoate</name>
        <dbReference type="ChEBI" id="CHEBI:11851"/>
    </ligand>
</feature>
<dbReference type="GO" id="GO:0000287">
    <property type="term" value="F:magnesium ion binding"/>
    <property type="evidence" value="ECO:0007669"/>
    <property type="project" value="TreeGrafter"/>
</dbReference>
<evidence type="ECO:0000256" key="2">
    <source>
        <dbReference type="ARBA" id="ARBA00008676"/>
    </source>
</evidence>
<evidence type="ECO:0000256" key="10">
    <source>
        <dbReference type="PIRSR" id="PIRSR000388-3"/>
    </source>
</evidence>
<sequence length="265" mass="29306">MNVRKIINSKGKEKLSMITVYSYFQAKMAEEAGIDLLLVGDSYGNVMLGYENTLPVSMEHLLPVVEAVKRGARNSFIIADMPFMSYQPSESEAIKNACLFMKAGANAVKIEGGVEVASLIKKLTDYGIPVMGHVGLTPQHLNKIGGYFVQGRSEKSIKNLVENVNALEDAGAFAIVLELIVEEVARTLTEELKIPTIGIGSGKYCDGQVLVWHDLLGINTEFKPTFVKRYANLRETIVNALKRYDEEVKSVKFPSDEHSFREVKG</sequence>
<dbReference type="Pfam" id="PF02548">
    <property type="entry name" value="Pantoate_transf"/>
    <property type="match status" value="1"/>
</dbReference>
<dbReference type="GO" id="GO:0015940">
    <property type="term" value="P:pantothenate biosynthetic process"/>
    <property type="evidence" value="ECO:0007669"/>
    <property type="project" value="UniProtKB-UniRule"/>
</dbReference>
<dbReference type="SUPFAM" id="SSF51621">
    <property type="entry name" value="Phosphoenolpyruvate/pyruvate domain"/>
    <property type="match status" value="1"/>
</dbReference>
<dbReference type="STRING" id="1453497.AT15_08830"/>
<comment type="cofactor">
    <cofactor evidence="7 10">
        <name>Mg(2+)</name>
        <dbReference type="ChEBI" id="CHEBI:18420"/>
    </cofactor>
    <text evidence="7 10">Binds 1 Mg(2+) ion per subunit.</text>
</comment>
<keyword evidence="11" id="KW-0489">Methyltransferase</keyword>
<protein>
    <recommendedName>
        <fullName evidence="7">3-methyl-2-oxobutanoate hydroxymethyltransferase</fullName>
        <ecNumber evidence="7">2.1.2.11</ecNumber>
    </recommendedName>
    <alternativeName>
        <fullName evidence="7">Ketopantoate hydroxymethyltransferase</fullName>
        <shortName evidence="7">KPHMT</shortName>
    </alternativeName>
</protein>
<dbReference type="FunFam" id="3.20.20.60:FF:000003">
    <property type="entry name" value="3-methyl-2-oxobutanoate hydroxymethyltransferase"/>
    <property type="match status" value="1"/>
</dbReference>
<comment type="caution">
    <text evidence="11">The sequence shown here is derived from an EMBL/GenBank/DDBJ whole genome shotgun (WGS) entry which is preliminary data.</text>
</comment>
<keyword evidence="7 10" id="KW-0460">Magnesium</keyword>
<keyword evidence="5 7" id="KW-0808">Transferase</keyword>
<dbReference type="CDD" id="cd06557">
    <property type="entry name" value="KPHMT-like"/>
    <property type="match status" value="1"/>
</dbReference>
<gene>
    <name evidence="7" type="primary">panB</name>
    <name evidence="11" type="ORF">AT15_08830</name>
</gene>
<dbReference type="GO" id="GO:0005737">
    <property type="term" value="C:cytoplasm"/>
    <property type="evidence" value="ECO:0007669"/>
    <property type="project" value="UniProtKB-SubCell"/>
</dbReference>
<keyword evidence="7" id="KW-0963">Cytoplasm</keyword>
<comment type="function">
    <text evidence="6 7">Catalyzes the reversible reaction in which hydroxymethyl group from 5,10-methylenetetrahydrofolate is transferred onto alpha-ketoisovalerate to form ketopantoate.</text>
</comment>
<comment type="subunit">
    <text evidence="3 7">Homodecamer; pentamer of dimers.</text>
</comment>